<evidence type="ECO:0000313" key="5">
    <source>
        <dbReference type="Proteomes" id="UP000245469"/>
    </source>
</evidence>
<feature type="chain" id="PRO_5016431080" evidence="2">
    <location>
        <begin position="28"/>
        <end position="327"/>
    </location>
</feature>
<protein>
    <submittedName>
        <fullName evidence="4">D-mannose binding lectin</fullName>
    </submittedName>
</protein>
<dbReference type="EMBL" id="QGDQ01000004">
    <property type="protein sequence ID" value="PWJ55083.1"/>
    <property type="molecule type" value="Genomic_DNA"/>
</dbReference>
<dbReference type="GO" id="GO:0030246">
    <property type="term" value="F:carbohydrate binding"/>
    <property type="evidence" value="ECO:0007669"/>
    <property type="project" value="UniProtKB-KW"/>
</dbReference>
<reference evidence="4 5" key="1">
    <citation type="submission" date="2018-03" db="EMBL/GenBank/DDBJ databases">
        <title>Genomic Encyclopedia of Archaeal and Bacterial Type Strains, Phase II (KMG-II): from individual species to whole genera.</title>
        <authorList>
            <person name="Goeker M."/>
        </authorList>
    </citation>
    <scope>NUCLEOTIDE SEQUENCE [LARGE SCALE GENOMIC DNA]</scope>
    <source>
        <strain evidence="4 5">DSM 44889</strain>
    </source>
</reference>
<dbReference type="Gene3D" id="2.90.10.10">
    <property type="entry name" value="Bulb-type lectin domain"/>
    <property type="match status" value="4"/>
</dbReference>
<dbReference type="OrthoDB" id="9815928at2"/>
<evidence type="ECO:0000259" key="3">
    <source>
        <dbReference type="PROSITE" id="PS50927"/>
    </source>
</evidence>
<name>A0A316ABJ7_9ACTN</name>
<dbReference type="Proteomes" id="UP000245469">
    <property type="component" value="Unassembled WGS sequence"/>
</dbReference>
<feature type="signal peptide" evidence="2">
    <location>
        <begin position="1"/>
        <end position="27"/>
    </location>
</feature>
<dbReference type="SUPFAM" id="SSF51110">
    <property type="entry name" value="alpha-D-mannose-specific plant lectins"/>
    <property type="match status" value="2"/>
</dbReference>
<dbReference type="PROSITE" id="PS50927">
    <property type="entry name" value="BULB_LECTIN"/>
    <property type="match status" value="2"/>
</dbReference>
<feature type="region of interest" description="Disordered" evidence="1">
    <location>
        <begin position="27"/>
        <end position="46"/>
    </location>
</feature>
<dbReference type="InterPro" id="IPR001480">
    <property type="entry name" value="Bulb-type_lectin_dom"/>
</dbReference>
<dbReference type="SMART" id="SM00108">
    <property type="entry name" value="B_lectin"/>
    <property type="match status" value="2"/>
</dbReference>
<dbReference type="InterPro" id="IPR036426">
    <property type="entry name" value="Bulb-type_lectin_dom_sf"/>
</dbReference>
<keyword evidence="5" id="KW-1185">Reference proteome</keyword>
<dbReference type="RefSeq" id="WP_109773174.1">
    <property type="nucleotide sequence ID" value="NZ_QGDQ01000004.1"/>
</dbReference>
<keyword evidence="4" id="KW-0430">Lectin</keyword>
<feature type="domain" description="Bulb-type lectin" evidence="3">
    <location>
        <begin position="145"/>
        <end position="257"/>
    </location>
</feature>
<feature type="domain" description="Bulb-type lectin" evidence="3">
    <location>
        <begin position="34"/>
        <end position="143"/>
    </location>
</feature>
<organism evidence="4 5">
    <name type="scientific">Quadrisphaera granulorum</name>
    <dbReference type="NCBI Taxonomy" id="317664"/>
    <lineage>
        <taxon>Bacteria</taxon>
        <taxon>Bacillati</taxon>
        <taxon>Actinomycetota</taxon>
        <taxon>Actinomycetes</taxon>
        <taxon>Kineosporiales</taxon>
        <taxon>Kineosporiaceae</taxon>
        <taxon>Quadrisphaera</taxon>
    </lineage>
</organism>
<accession>A0A316ABJ7</accession>
<evidence type="ECO:0000313" key="4">
    <source>
        <dbReference type="EMBL" id="PWJ55083.1"/>
    </source>
</evidence>
<proteinExistence type="predicted"/>
<sequence>MTALVRLICSLALGCLVAFAAAAPASAAPSPAGGDRMSGGQELSGGQWLMSPNRTHGLAFQTDGDLVAYAPHDRATWRSGTGGNPGARFVLQPDGNAVIYAADGRVLWHAGSYGNPGAVLRVQDDGNVVVYRTNGSAAWYSGWDRTGLASGQALYRGQQVTSANGTYRLLLQDDGNAVIYGAKDLYSPQGRPLYFSGSYGADRLVLQGDGNLVAYAGSRAVWNSGTWRASRATFVLQDDGSAVVARRDGTAAWATTRDIGQHSFKPNQRWTSSGQTSAPGFVGCSAFQQRSVAQAEYDKYLLDFGDPLGLDPYDAGVACWDQTVRID</sequence>
<keyword evidence="2" id="KW-0732">Signal</keyword>
<evidence type="ECO:0000256" key="2">
    <source>
        <dbReference type="SAM" id="SignalP"/>
    </source>
</evidence>
<evidence type="ECO:0000256" key="1">
    <source>
        <dbReference type="SAM" id="MobiDB-lite"/>
    </source>
</evidence>
<gene>
    <name evidence="4" type="ORF">BXY45_1044</name>
</gene>
<dbReference type="AlphaFoldDB" id="A0A316ABJ7"/>
<comment type="caution">
    <text evidence="4">The sequence shown here is derived from an EMBL/GenBank/DDBJ whole genome shotgun (WGS) entry which is preliminary data.</text>
</comment>